<reference evidence="1 2" key="1">
    <citation type="submission" date="2016-10" db="EMBL/GenBank/DDBJ databases">
        <authorList>
            <person name="de Groot N.N."/>
        </authorList>
    </citation>
    <scope>NUCLEOTIDE SEQUENCE [LARGE SCALE GENOMIC DNA]</scope>
    <source>
        <strain evidence="1 2">AA1</strain>
    </source>
</reference>
<dbReference type="EMBL" id="FMUX01000001">
    <property type="protein sequence ID" value="SCX80913.1"/>
    <property type="molecule type" value="Genomic_DNA"/>
</dbReference>
<dbReference type="InterPro" id="IPR029058">
    <property type="entry name" value="AB_hydrolase_fold"/>
</dbReference>
<keyword evidence="2" id="KW-1185">Reference proteome</keyword>
<dbReference type="AlphaFoldDB" id="A0A1G5ASN7"/>
<accession>A0A1G5ASN7</accession>
<gene>
    <name evidence="1" type="ORF">SAMN05216233_101426</name>
</gene>
<name>A0A1G5ASN7_9BACT</name>
<evidence type="ECO:0000313" key="1">
    <source>
        <dbReference type="EMBL" id="SCX80913.1"/>
    </source>
</evidence>
<evidence type="ECO:0000313" key="2">
    <source>
        <dbReference type="Proteomes" id="UP000198870"/>
    </source>
</evidence>
<protein>
    <recommendedName>
        <fullName evidence="3">Alpha/beta hydrolase family protein</fullName>
    </recommendedName>
</protein>
<sequence length="207" mass="22506">MKPITIPITRTSSDIPSIPGTLYGTGKSAVIFSNMDTNDQQEWNPVVKALVPGPCMVVTYDYPGFSIDQSEILEEVVSCVAGMGAERIILIGASRGGVASLKVASRRVHDDRIVAVAALSAPIEHEGSVFYTDDELREISVPKLLINSEEDDGAEDNRKMLSLFCEPKKLLFYSGDGHGAEIFDGHEEAVVEALLDFINRSFSRETA</sequence>
<dbReference type="STRING" id="419481.SAMN05216233_101426"/>
<organism evidence="1 2">
    <name type="scientific">Desulfoluna spongiiphila</name>
    <dbReference type="NCBI Taxonomy" id="419481"/>
    <lineage>
        <taxon>Bacteria</taxon>
        <taxon>Pseudomonadati</taxon>
        <taxon>Thermodesulfobacteriota</taxon>
        <taxon>Desulfobacteria</taxon>
        <taxon>Desulfobacterales</taxon>
        <taxon>Desulfolunaceae</taxon>
        <taxon>Desulfoluna</taxon>
    </lineage>
</organism>
<proteinExistence type="predicted"/>
<dbReference type="SUPFAM" id="SSF53474">
    <property type="entry name" value="alpha/beta-Hydrolases"/>
    <property type="match status" value="1"/>
</dbReference>
<dbReference type="RefSeq" id="WP_217640217.1">
    <property type="nucleotide sequence ID" value="NZ_FMUX01000001.1"/>
</dbReference>
<dbReference type="Proteomes" id="UP000198870">
    <property type="component" value="Unassembled WGS sequence"/>
</dbReference>
<evidence type="ECO:0008006" key="3">
    <source>
        <dbReference type="Google" id="ProtNLM"/>
    </source>
</evidence>
<dbReference type="Gene3D" id="3.40.50.1820">
    <property type="entry name" value="alpha/beta hydrolase"/>
    <property type="match status" value="1"/>
</dbReference>